<evidence type="ECO:0000313" key="2">
    <source>
        <dbReference type="EMBL" id="VYT22543.1"/>
    </source>
</evidence>
<dbReference type="InterPro" id="IPR043768">
    <property type="entry name" value="DUF5714"/>
</dbReference>
<name>A0A6N2UZ99_9FIRM</name>
<sequence length="236" mass="25578">MKRSEGACLICGAPLVYFQEAREMECSLCHRKFPSNAQCEEGHFICDECHSKRGIEVVMEGCRKTPSKNPIAILQSLMEDPFVYMHGPEHHVMVGAALLAAYRNAGGELDLEQALAEMAQRGQQVPGGACGFWGCCGAAVSTGIFVSIVTGSSPLSGKSWGLCNEMTSRALASLAAVGGPRCCKRNSFLATIEAVKFAREKLGVSMELPEKIQCAFFPENQQCLRKKCPFNPLHQG</sequence>
<feature type="domain" description="DUF5714" evidence="1">
    <location>
        <begin position="59"/>
        <end position="230"/>
    </location>
</feature>
<dbReference type="AlphaFoldDB" id="A0A6N2UZ99"/>
<reference evidence="2" key="1">
    <citation type="submission" date="2019-11" db="EMBL/GenBank/DDBJ databases">
        <authorList>
            <person name="Feng L."/>
        </authorList>
    </citation>
    <scope>NUCLEOTIDE SEQUENCE</scope>
    <source>
        <strain evidence="2">AundefinedLFYP135</strain>
    </source>
</reference>
<gene>
    <name evidence="2" type="ORF">AULFYP135_02134</name>
</gene>
<dbReference type="Pfam" id="PF18978">
    <property type="entry name" value="DUF5714"/>
    <property type="match status" value="1"/>
</dbReference>
<organism evidence="2">
    <name type="scientific">uncultured Anaerotruncus sp</name>
    <dbReference type="NCBI Taxonomy" id="905011"/>
    <lineage>
        <taxon>Bacteria</taxon>
        <taxon>Bacillati</taxon>
        <taxon>Bacillota</taxon>
        <taxon>Clostridia</taxon>
        <taxon>Eubacteriales</taxon>
        <taxon>Oscillospiraceae</taxon>
        <taxon>Anaerotruncus</taxon>
        <taxon>environmental samples</taxon>
    </lineage>
</organism>
<accession>A0A6N2UZ99</accession>
<proteinExistence type="predicted"/>
<evidence type="ECO:0000259" key="1">
    <source>
        <dbReference type="Pfam" id="PF18978"/>
    </source>
</evidence>
<protein>
    <recommendedName>
        <fullName evidence="1">DUF5714 domain-containing protein</fullName>
    </recommendedName>
</protein>
<dbReference type="EMBL" id="CACRSL010000005">
    <property type="protein sequence ID" value="VYT22543.1"/>
    <property type="molecule type" value="Genomic_DNA"/>
</dbReference>